<feature type="compositionally biased region" description="Basic residues" evidence="1">
    <location>
        <begin position="177"/>
        <end position="186"/>
    </location>
</feature>
<accession>A0A4R8GAQ2</accession>
<proteinExistence type="predicted"/>
<reference evidence="2 3" key="1">
    <citation type="submission" date="2019-03" db="EMBL/GenBank/DDBJ databases">
        <title>Genomic Encyclopedia of Type Strains, Phase IV (KMG-IV): sequencing the most valuable type-strain genomes for metagenomic binning, comparative biology and taxonomic classification.</title>
        <authorList>
            <person name="Goeker M."/>
        </authorList>
    </citation>
    <scope>NUCLEOTIDE SEQUENCE [LARGE SCALE GENOMIC DNA]</scope>
    <source>
        <strain evidence="2 3">JA181</strain>
    </source>
</reference>
<dbReference type="EMBL" id="SOEB01000001">
    <property type="protein sequence ID" value="TDX33648.1"/>
    <property type="molecule type" value="Genomic_DNA"/>
</dbReference>
<dbReference type="Proteomes" id="UP000295484">
    <property type="component" value="Unassembled WGS sequence"/>
</dbReference>
<feature type="compositionally biased region" description="Low complexity" evidence="1">
    <location>
        <begin position="143"/>
        <end position="176"/>
    </location>
</feature>
<protein>
    <submittedName>
        <fullName evidence="2">Uncharacterized protein</fullName>
    </submittedName>
</protein>
<evidence type="ECO:0000313" key="2">
    <source>
        <dbReference type="EMBL" id="TDX33648.1"/>
    </source>
</evidence>
<dbReference type="AlphaFoldDB" id="A0A4R8GAQ2"/>
<feature type="compositionally biased region" description="Basic and acidic residues" evidence="1">
    <location>
        <begin position="196"/>
        <end position="214"/>
    </location>
</feature>
<evidence type="ECO:0000313" key="3">
    <source>
        <dbReference type="Proteomes" id="UP000295484"/>
    </source>
</evidence>
<organism evidence="2 3">
    <name type="scientific">Rhodovulum visakhapatnamense</name>
    <dbReference type="NCBI Taxonomy" id="364297"/>
    <lineage>
        <taxon>Bacteria</taxon>
        <taxon>Pseudomonadati</taxon>
        <taxon>Pseudomonadota</taxon>
        <taxon>Alphaproteobacteria</taxon>
        <taxon>Rhodobacterales</taxon>
        <taxon>Paracoccaceae</taxon>
        <taxon>Rhodovulum</taxon>
    </lineage>
</organism>
<feature type="region of interest" description="Disordered" evidence="1">
    <location>
        <begin position="27"/>
        <end position="214"/>
    </location>
</feature>
<evidence type="ECO:0000256" key="1">
    <source>
        <dbReference type="SAM" id="MobiDB-lite"/>
    </source>
</evidence>
<name>A0A4R8GAQ2_9RHOB</name>
<comment type="caution">
    <text evidence="2">The sequence shown here is derived from an EMBL/GenBank/DDBJ whole genome shotgun (WGS) entry which is preliminary data.</text>
</comment>
<gene>
    <name evidence="2" type="ORF">EV657_10176</name>
</gene>
<sequence length="214" mass="22139">MPPGRRLFHVRQAGPALPYGALAWRSRGADPAHCPQPGGRAKAGISGGRPWPGASTAFGAGSPGRRSGLFGGRSARGVWPPAHEAVTGTGAPSVRSNPGLRRRPFRSNGSGRTWAPSGREPRSGVPDRPLRRAAATGQGVRVGSGAAYSGSGPPLSEQTLGACRAARGAAAGSGAPRKGRRSRRLCRAGGAVSRRKIQDRPPRHCRDGLHRNHG</sequence>